<sequence>MPALLLLATRLVLWSWLPLASEDAYITFRFARNLASGHGLVYNPGSKVFGFSSPTWTLWSALGTLLVHDPVLWARTTSVLADLATLAAMVWLLQRHASRASAWCFAVFYAAWPYFAAVSASGMENASMVALIALAAAASRSAWSGPLLAAVALMRPEGLAAAGVLAIGARWRDRAVALCLVAAAAMWLTLYFGSPIPQSLIAKSRLYGTPGPWVGRHWWEWLSPALLGRAPRSPDTQNLFVLSVVLAPALILGVRSLWRNRMSALALAIAACLAVWLVYAVLGVAYFWWYLCVPLAGFAALASVGFPSLARGRALYVSVALYVAGLWTLAPYLYVGRALNEMRGFAAVGQYLADHARPGDKVMAEPIGMIGYRAPVVVVDEIGLVSPAVARRRLEGSGWYADVARSERPDWLVVRASFVKAGDVFAGRGAPFRAGAERESLLTRYTVAAVIDTASHDLALAVLRRIR</sequence>
<dbReference type="AlphaFoldDB" id="A0A538TY73"/>
<feature type="transmembrane region" description="Helical" evidence="1">
    <location>
        <begin position="100"/>
        <end position="117"/>
    </location>
</feature>
<reference evidence="2 3" key="1">
    <citation type="journal article" date="2019" name="Nat. Microbiol.">
        <title>Mediterranean grassland soil C-N compound turnover is dependent on rainfall and depth, and is mediated by genomically divergent microorganisms.</title>
        <authorList>
            <person name="Diamond S."/>
            <person name="Andeer P.F."/>
            <person name="Li Z."/>
            <person name="Crits-Christoph A."/>
            <person name="Burstein D."/>
            <person name="Anantharaman K."/>
            <person name="Lane K.R."/>
            <person name="Thomas B.C."/>
            <person name="Pan C."/>
            <person name="Northen T.R."/>
            <person name="Banfield J.F."/>
        </authorList>
    </citation>
    <scope>NUCLEOTIDE SEQUENCE [LARGE SCALE GENOMIC DNA]</scope>
    <source>
        <strain evidence="2">WS_8</strain>
    </source>
</reference>
<feature type="transmembrane region" description="Helical" evidence="1">
    <location>
        <begin position="288"/>
        <end position="307"/>
    </location>
</feature>
<feature type="transmembrane region" description="Helical" evidence="1">
    <location>
        <begin position="265"/>
        <end position="282"/>
    </location>
</feature>
<feature type="transmembrane region" description="Helical" evidence="1">
    <location>
        <begin position="239"/>
        <end position="258"/>
    </location>
</feature>
<evidence type="ECO:0008006" key="4">
    <source>
        <dbReference type="Google" id="ProtNLM"/>
    </source>
</evidence>
<keyword evidence="1" id="KW-0472">Membrane</keyword>
<comment type="caution">
    <text evidence="2">The sequence shown here is derived from an EMBL/GenBank/DDBJ whole genome shotgun (WGS) entry which is preliminary data.</text>
</comment>
<gene>
    <name evidence="2" type="ORF">E6K78_00280</name>
</gene>
<evidence type="ECO:0000313" key="2">
    <source>
        <dbReference type="EMBL" id="TMQ68597.1"/>
    </source>
</evidence>
<organism evidence="2 3">
    <name type="scientific">Eiseniibacteriota bacterium</name>
    <dbReference type="NCBI Taxonomy" id="2212470"/>
    <lineage>
        <taxon>Bacteria</taxon>
        <taxon>Candidatus Eiseniibacteriota</taxon>
    </lineage>
</organism>
<dbReference type="Proteomes" id="UP000316609">
    <property type="component" value="Unassembled WGS sequence"/>
</dbReference>
<feature type="transmembrane region" description="Helical" evidence="1">
    <location>
        <begin position="72"/>
        <end position="93"/>
    </location>
</feature>
<protein>
    <recommendedName>
        <fullName evidence="4">DUF2029 domain-containing protein</fullName>
    </recommendedName>
</protein>
<evidence type="ECO:0000313" key="3">
    <source>
        <dbReference type="Proteomes" id="UP000316609"/>
    </source>
</evidence>
<feature type="transmembrane region" description="Helical" evidence="1">
    <location>
        <begin position="175"/>
        <end position="193"/>
    </location>
</feature>
<feature type="transmembrane region" description="Helical" evidence="1">
    <location>
        <begin position="314"/>
        <end position="334"/>
    </location>
</feature>
<keyword evidence="1" id="KW-0812">Transmembrane</keyword>
<proteinExistence type="predicted"/>
<dbReference type="EMBL" id="VBOY01000006">
    <property type="protein sequence ID" value="TMQ68597.1"/>
    <property type="molecule type" value="Genomic_DNA"/>
</dbReference>
<feature type="transmembrane region" description="Helical" evidence="1">
    <location>
        <begin position="129"/>
        <end position="154"/>
    </location>
</feature>
<evidence type="ECO:0000256" key="1">
    <source>
        <dbReference type="SAM" id="Phobius"/>
    </source>
</evidence>
<accession>A0A538TY73</accession>
<keyword evidence="1" id="KW-1133">Transmembrane helix</keyword>
<name>A0A538TY73_UNCEI</name>